<gene>
    <name evidence="2" type="ORF">MELLADRAFT_73567</name>
</gene>
<accession>F4S9N4</accession>
<dbReference type="EMBL" id="GL883171">
    <property type="protein sequence ID" value="EGF98669.1"/>
    <property type="molecule type" value="Genomic_DNA"/>
</dbReference>
<dbReference type="AlphaFoldDB" id="F4S9N4"/>
<dbReference type="VEuPathDB" id="FungiDB:MELLADRAFT_73567"/>
<evidence type="ECO:0000313" key="3">
    <source>
        <dbReference type="Proteomes" id="UP000001072"/>
    </source>
</evidence>
<dbReference type="InParanoid" id="F4S9N4"/>
<dbReference type="HOGENOM" id="CLU_2794473_0_0_1"/>
<feature type="region of interest" description="Disordered" evidence="1">
    <location>
        <begin position="22"/>
        <end position="68"/>
    </location>
</feature>
<evidence type="ECO:0000256" key="1">
    <source>
        <dbReference type="SAM" id="MobiDB-lite"/>
    </source>
</evidence>
<dbReference type="Proteomes" id="UP000001072">
    <property type="component" value="Unassembled WGS sequence"/>
</dbReference>
<protein>
    <submittedName>
        <fullName evidence="2">Uncharacterized protein</fullName>
    </submittedName>
</protein>
<evidence type="ECO:0000313" key="2">
    <source>
        <dbReference type="EMBL" id="EGF98669.1"/>
    </source>
</evidence>
<keyword evidence="3" id="KW-1185">Reference proteome</keyword>
<dbReference type="RefSeq" id="XP_007418056.1">
    <property type="nucleotide sequence ID" value="XM_007417994.1"/>
</dbReference>
<dbReference type="KEGG" id="mlr:MELLADRAFT_73567"/>
<name>F4S9N4_MELLP</name>
<feature type="compositionally biased region" description="Basic and acidic residues" evidence="1">
    <location>
        <begin position="59"/>
        <end position="68"/>
    </location>
</feature>
<dbReference type="GeneID" id="18932421"/>
<sequence length="68" mass="8230">MRYGWCVERRYRENNKKTPVTDICATSHNNMNQKGRKAQTNNPKKNDNTKKTKVQQPQHRFDVERYTF</sequence>
<proteinExistence type="predicted"/>
<feature type="compositionally biased region" description="Polar residues" evidence="1">
    <location>
        <begin position="24"/>
        <end position="33"/>
    </location>
</feature>
<organism evidence="3">
    <name type="scientific">Melampsora larici-populina (strain 98AG31 / pathotype 3-4-7)</name>
    <name type="common">Poplar leaf rust fungus</name>
    <dbReference type="NCBI Taxonomy" id="747676"/>
    <lineage>
        <taxon>Eukaryota</taxon>
        <taxon>Fungi</taxon>
        <taxon>Dikarya</taxon>
        <taxon>Basidiomycota</taxon>
        <taxon>Pucciniomycotina</taxon>
        <taxon>Pucciniomycetes</taxon>
        <taxon>Pucciniales</taxon>
        <taxon>Melampsoraceae</taxon>
        <taxon>Melampsora</taxon>
    </lineage>
</organism>
<reference evidence="3" key="1">
    <citation type="journal article" date="2011" name="Proc. Natl. Acad. Sci. U.S.A.">
        <title>Obligate biotrophy features unraveled by the genomic analysis of rust fungi.</title>
        <authorList>
            <person name="Duplessis S."/>
            <person name="Cuomo C.A."/>
            <person name="Lin Y.-C."/>
            <person name="Aerts A."/>
            <person name="Tisserant E."/>
            <person name="Veneault-Fourrey C."/>
            <person name="Joly D.L."/>
            <person name="Hacquard S."/>
            <person name="Amselem J."/>
            <person name="Cantarel B.L."/>
            <person name="Chiu R."/>
            <person name="Coutinho P.M."/>
            <person name="Feau N."/>
            <person name="Field M."/>
            <person name="Frey P."/>
            <person name="Gelhaye E."/>
            <person name="Goldberg J."/>
            <person name="Grabherr M.G."/>
            <person name="Kodira C.D."/>
            <person name="Kohler A."/>
            <person name="Kuees U."/>
            <person name="Lindquist E.A."/>
            <person name="Lucas S.M."/>
            <person name="Mago R."/>
            <person name="Mauceli E."/>
            <person name="Morin E."/>
            <person name="Murat C."/>
            <person name="Pangilinan J.L."/>
            <person name="Park R."/>
            <person name="Pearson M."/>
            <person name="Quesneville H."/>
            <person name="Rouhier N."/>
            <person name="Sakthikumar S."/>
            <person name="Salamov A.A."/>
            <person name="Schmutz J."/>
            <person name="Selles B."/>
            <person name="Shapiro H."/>
            <person name="Tanguay P."/>
            <person name="Tuskan G.A."/>
            <person name="Henrissat B."/>
            <person name="Van de Peer Y."/>
            <person name="Rouze P."/>
            <person name="Ellis J.G."/>
            <person name="Dodds P.N."/>
            <person name="Schein J.E."/>
            <person name="Zhong S."/>
            <person name="Hamelin R.C."/>
            <person name="Grigoriev I.V."/>
            <person name="Szabo L.J."/>
            <person name="Martin F."/>
        </authorList>
    </citation>
    <scope>NUCLEOTIDE SEQUENCE [LARGE SCALE GENOMIC DNA]</scope>
    <source>
        <strain evidence="3">98AG31 / pathotype 3-4-7</strain>
    </source>
</reference>